<dbReference type="SUPFAM" id="SSF53474">
    <property type="entry name" value="alpha/beta-Hydrolases"/>
    <property type="match status" value="1"/>
</dbReference>
<dbReference type="PRINTS" id="PR00111">
    <property type="entry name" value="ABHYDROLASE"/>
</dbReference>
<feature type="domain" description="Serine aminopeptidase S33" evidence="1">
    <location>
        <begin position="47"/>
        <end position="271"/>
    </location>
</feature>
<protein>
    <submittedName>
        <fullName evidence="2">Lysophospholipase, alpha-beta hydrolase superfamily</fullName>
    </submittedName>
</protein>
<dbReference type="STRING" id="930129.SAMN05216352_108206"/>
<dbReference type="InterPro" id="IPR022742">
    <property type="entry name" value="Hydrolase_4"/>
</dbReference>
<dbReference type="PANTHER" id="PTHR11614">
    <property type="entry name" value="PHOSPHOLIPASE-RELATED"/>
    <property type="match status" value="1"/>
</dbReference>
<dbReference type="InterPro" id="IPR051044">
    <property type="entry name" value="MAG_DAG_Lipase"/>
</dbReference>
<evidence type="ECO:0000259" key="1">
    <source>
        <dbReference type="Pfam" id="PF12146"/>
    </source>
</evidence>
<reference evidence="2 3" key="1">
    <citation type="submission" date="2016-10" db="EMBL/GenBank/DDBJ databases">
        <authorList>
            <person name="de Groot N.N."/>
        </authorList>
    </citation>
    <scope>NUCLEOTIDE SEQUENCE [LARGE SCALE GENOMIC DNA]</scope>
    <source>
        <strain evidence="3">P4B,CCM 7963,CECT 7998,DSM 25260,IBRC-M 10614,KCTC 13821</strain>
    </source>
</reference>
<accession>A0A1G8L987</accession>
<dbReference type="Proteomes" id="UP000199017">
    <property type="component" value="Unassembled WGS sequence"/>
</dbReference>
<dbReference type="InterPro" id="IPR000073">
    <property type="entry name" value="AB_hydrolase_1"/>
</dbReference>
<name>A0A1G8L987_9BACI</name>
<dbReference type="OrthoDB" id="5614837at2"/>
<keyword evidence="2" id="KW-0378">Hydrolase</keyword>
<evidence type="ECO:0000313" key="3">
    <source>
        <dbReference type="Proteomes" id="UP000199017"/>
    </source>
</evidence>
<dbReference type="GO" id="GO:0016787">
    <property type="term" value="F:hydrolase activity"/>
    <property type="evidence" value="ECO:0007669"/>
    <property type="project" value="UniProtKB-KW"/>
</dbReference>
<dbReference type="AlphaFoldDB" id="A0A1G8L987"/>
<sequence length="289" mass="33435">MDTESKTIKKYVDNYNLPSDNVKYEWVKYDDSSLFFQLFSPSQTLDRKKTILFLHGFFDHTGTNAPLIWHLLNQGYSVAAFDLPGHGLSGGERFKVDSFQQYQNALESVLETLMKRGITELHGVGHSTGGAILADYLLTSGPAPFKKVCLISPLIRSNQWWVSKLSTPLLSLFREELPRRFRMNSGNTDFMKKLKDDPLQGKIISLKWVGAMFEWEKKLKAKTPIDHNILILQGTEDQTVDWKHNLEAYHKLFPRAKRMLVYEGSHHLINERKEQRTVVYDLLIKYLID</sequence>
<organism evidence="2 3">
    <name type="scientific">Alteribacillus bidgolensis</name>
    <dbReference type="NCBI Taxonomy" id="930129"/>
    <lineage>
        <taxon>Bacteria</taxon>
        <taxon>Bacillati</taxon>
        <taxon>Bacillota</taxon>
        <taxon>Bacilli</taxon>
        <taxon>Bacillales</taxon>
        <taxon>Bacillaceae</taxon>
        <taxon>Alteribacillus</taxon>
    </lineage>
</organism>
<dbReference type="Pfam" id="PF12146">
    <property type="entry name" value="Hydrolase_4"/>
    <property type="match status" value="1"/>
</dbReference>
<keyword evidence="3" id="KW-1185">Reference proteome</keyword>
<dbReference type="Gene3D" id="3.40.50.1820">
    <property type="entry name" value="alpha/beta hydrolase"/>
    <property type="match status" value="1"/>
</dbReference>
<proteinExistence type="predicted"/>
<gene>
    <name evidence="2" type="ORF">SAMN05216352_108206</name>
</gene>
<evidence type="ECO:0000313" key="2">
    <source>
        <dbReference type="EMBL" id="SDI52201.1"/>
    </source>
</evidence>
<dbReference type="EMBL" id="FNDU01000008">
    <property type="protein sequence ID" value="SDI52201.1"/>
    <property type="molecule type" value="Genomic_DNA"/>
</dbReference>
<dbReference type="InterPro" id="IPR029058">
    <property type="entry name" value="AB_hydrolase_fold"/>
</dbReference>
<dbReference type="RefSeq" id="WP_091586140.1">
    <property type="nucleotide sequence ID" value="NZ_FNDU01000008.1"/>
</dbReference>